<feature type="domain" description="Histidine kinase" evidence="14">
    <location>
        <begin position="378"/>
        <end position="594"/>
    </location>
</feature>
<evidence type="ECO:0000256" key="4">
    <source>
        <dbReference type="ARBA" id="ARBA00022553"/>
    </source>
</evidence>
<evidence type="ECO:0000256" key="3">
    <source>
        <dbReference type="ARBA" id="ARBA00012438"/>
    </source>
</evidence>
<dbReference type="InterPro" id="IPR011006">
    <property type="entry name" value="CheY-like_superfamily"/>
</dbReference>
<dbReference type="CDD" id="cd16922">
    <property type="entry name" value="HATPase_EvgS-ArcB-TorS-like"/>
    <property type="match status" value="1"/>
</dbReference>
<dbReference type="PROSITE" id="PS50885">
    <property type="entry name" value="HAMP"/>
    <property type="match status" value="1"/>
</dbReference>
<feature type="modified residue" description="4-aspartylphosphate" evidence="12">
    <location>
        <position position="782"/>
    </location>
</feature>
<dbReference type="SMART" id="SM00448">
    <property type="entry name" value="REC"/>
    <property type="match status" value="1"/>
</dbReference>
<feature type="domain" description="Response regulatory" evidence="15">
    <location>
        <begin position="733"/>
        <end position="848"/>
    </location>
</feature>
<evidence type="ECO:0000256" key="2">
    <source>
        <dbReference type="ARBA" id="ARBA00004370"/>
    </source>
</evidence>
<evidence type="ECO:0000259" key="16">
    <source>
        <dbReference type="PROSITE" id="PS50885"/>
    </source>
</evidence>
<evidence type="ECO:0000256" key="12">
    <source>
        <dbReference type="PROSITE-ProRule" id="PRU00169"/>
    </source>
</evidence>
<evidence type="ECO:0000256" key="8">
    <source>
        <dbReference type="ARBA" id="ARBA00022840"/>
    </source>
</evidence>
<dbReference type="PRINTS" id="PR00344">
    <property type="entry name" value="BCTRLSENSOR"/>
</dbReference>
<evidence type="ECO:0000256" key="11">
    <source>
        <dbReference type="ARBA" id="ARBA00068150"/>
    </source>
</evidence>
<dbReference type="AlphaFoldDB" id="A0A222FLS6"/>
<dbReference type="EMBL" id="CP022530">
    <property type="protein sequence ID" value="ASP39546.1"/>
    <property type="molecule type" value="Genomic_DNA"/>
</dbReference>
<evidence type="ECO:0000256" key="9">
    <source>
        <dbReference type="ARBA" id="ARBA00023012"/>
    </source>
</evidence>
<dbReference type="Pfam" id="PF00512">
    <property type="entry name" value="HisKA"/>
    <property type="match status" value="1"/>
</dbReference>
<dbReference type="Gene3D" id="3.30.565.10">
    <property type="entry name" value="Histidine kinase-like ATPase, C-terminal domain"/>
    <property type="match status" value="1"/>
</dbReference>
<evidence type="ECO:0000256" key="10">
    <source>
        <dbReference type="ARBA" id="ARBA00064003"/>
    </source>
</evidence>
<dbReference type="Pfam" id="PF00672">
    <property type="entry name" value="HAMP"/>
    <property type="match status" value="1"/>
</dbReference>
<evidence type="ECO:0000313" key="17">
    <source>
        <dbReference type="EMBL" id="ASP39546.1"/>
    </source>
</evidence>
<dbReference type="InterPro" id="IPR003594">
    <property type="entry name" value="HATPase_dom"/>
</dbReference>
<dbReference type="InterPro" id="IPR001789">
    <property type="entry name" value="Sig_transdc_resp-reg_receiver"/>
</dbReference>
<evidence type="ECO:0000256" key="7">
    <source>
        <dbReference type="ARBA" id="ARBA00022777"/>
    </source>
</evidence>
<dbReference type="EC" id="2.7.13.3" evidence="3"/>
<keyword evidence="4 12" id="KW-0597">Phosphoprotein</keyword>
<dbReference type="InterPro" id="IPR003660">
    <property type="entry name" value="HAMP_dom"/>
</dbReference>
<dbReference type="PROSITE" id="PS50110">
    <property type="entry name" value="RESPONSE_REGULATORY"/>
    <property type="match status" value="1"/>
</dbReference>
<dbReference type="PANTHER" id="PTHR45339:SF1">
    <property type="entry name" value="HYBRID SIGNAL TRANSDUCTION HISTIDINE KINASE J"/>
    <property type="match status" value="1"/>
</dbReference>
<dbReference type="GO" id="GO:0016020">
    <property type="term" value="C:membrane"/>
    <property type="evidence" value="ECO:0007669"/>
    <property type="project" value="UniProtKB-SubCell"/>
</dbReference>
<dbReference type="SUPFAM" id="SSF52172">
    <property type="entry name" value="CheY-like"/>
    <property type="match status" value="1"/>
</dbReference>
<dbReference type="KEGG" id="bsan:CHH28_13055"/>
<dbReference type="Gene3D" id="1.10.8.500">
    <property type="entry name" value="HAMP domain in histidine kinase"/>
    <property type="match status" value="1"/>
</dbReference>
<dbReference type="SMART" id="SM01358">
    <property type="entry name" value="HBM"/>
    <property type="match status" value="1"/>
</dbReference>
<dbReference type="CDD" id="cd06225">
    <property type="entry name" value="HAMP"/>
    <property type="match status" value="1"/>
</dbReference>
<dbReference type="InterPro" id="IPR032255">
    <property type="entry name" value="HBM"/>
</dbReference>
<feature type="coiled-coil region" evidence="13">
    <location>
        <begin position="337"/>
        <end position="371"/>
    </location>
</feature>
<keyword evidence="7" id="KW-0418">Kinase</keyword>
<dbReference type="Proteomes" id="UP000202440">
    <property type="component" value="Chromosome"/>
</dbReference>
<organism evidence="17 18">
    <name type="scientific">Bacterioplanes sanyensis</name>
    <dbReference type="NCBI Taxonomy" id="1249553"/>
    <lineage>
        <taxon>Bacteria</taxon>
        <taxon>Pseudomonadati</taxon>
        <taxon>Pseudomonadota</taxon>
        <taxon>Gammaproteobacteria</taxon>
        <taxon>Oceanospirillales</taxon>
        <taxon>Oceanospirillaceae</taxon>
        <taxon>Bacterioplanes</taxon>
    </lineage>
</organism>
<dbReference type="FunFam" id="3.30.565.10:FF:000010">
    <property type="entry name" value="Sensor histidine kinase RcsC"/>
    <property type="match status" value="1"/>
</dbReference>
<feature type="coiled-coil region" evidence="13">
    <location>
        <begin position="42"/>
        <end position="69"/>
    </location>
</feature>
<dbReference type="Pfam" id="PF02518">
    <property type="entry name" value="HATPase_c"/>
    <property type="match status" value="1"/>
</dbReference>
<dbReference type="FunFam" id="1.10.287.130:FF:000002">
    <property type="entry name" value="Two-component osmosensing histidine kinase"/>
    <property type="match status" value="1"/>
</dbReference>
<gene>
    <name evidence="17" type="ORF">CHH28_13055</name>
</gene>
<comment type="subunit">
    <text evidence="10">At low DSF concentrations, interacts with RpfF.</text>
</comment>
<dbReference type="SUPFAM" id="SSF158472">
    <property type="entry name" value="HAMP domain-like"/>
    <property type="match status" value="1"/>
</dbReference>
<dbReference type="PANTHER" id="PTHR45339">
    <property type="entry name" value="HYBRID SIGNAL TRANSDUCTION HISTIDINE KINASE J"/>
    <property type="match status" value="1"/>
</dbReference>
<evidence type="ECO:0000313" key="18">
    <source>
        <dbReference type="Proteomes" id="UP000202440"/>
    </source>
</evidence>
<dbReference type="GO" id="GO:0005524">
    <property type="term" value="F:ATP binding"/>
    <property type="evidence" value="ECO:0007669"/>
    <property type="project" value="UniProtKB-KW"/>
</dbReference>
<keyword evidence="5" id="KW-0808">Transferase</keyword>
<dbReference type="InterPro" id="IPR004358">
    <property type="entry name" value="Sig_transdc_His_kin-like_C"/>
</dbReference>
<dbReference type="SMART" id="SM00388">
    <property type="entry name" value="HisKA"/>
    <property type="match status" value="1"/>
</dbReference>
<evidence type="ECO:0000256" key="6">
    <source>
        <dbReference type="ARBA" id="ARBA00022741"/>
    </source>
</evidence>
<accession>A0A222FLS6</accession>
<dbReference type="Gene3D" id="3.40.50.2300">
    <property type="match status" value="1"/>
</dbReference>
<dbReference type="InterPro" id="IPR003661">
    <property type="entry name" value="HisK_dim/P_dom"/>
</dbReference>
<dbReference type="CDD" id="cd00082">
    <property type="entry name" value="HisKA"/>
    <property type="match status" value="1"/>
</dbReference>
<proteinExistence type="predicted"/>
<dbReference type="OrthoDB" id="6724607at2"/>
<dbReference type="CDD" id="cd17546">
    <property type="entry name" value="REC_hyHK_CKI1_RcsC-like"/>
    <property type="match status" value="1"/>
</dbReference>
<keyword evidence="18" id="KW-1185">Reference proteome</keyword>
<dbReference type="Pfam" id="PF00072">
    <property type="entry name" value="Response_reg"/>
    <property type="match status" value="1"/>
</dbReference>
<sequence length="855" mass="95661">MSLKQQILLLLAAIVVSLMVQIVLSQFSQHSLRQANRHTSDVFNAAQKISALERQVLDLQRNVLIFRQNASDSAATRFFNILTDVFAQIERMEASVQFQSHSTDIVRMTAHIQDYGDHFRAVVNGREQQDSLQQVIIEQQLGQLRQRLQSQPGAADAALADILRGHLLSYLVAYDHRAAERFIDQTSQFNRAANTDLKPLLEGLHTNFLKLQQINRGYVYLTNVVMTGAANEILYITRQLREHTSAQLHTATQQALLSSDRIRTTNLATSTAGVALTLLAAWLLLRMILSPIRRLTETFDRLAKGDPIEAPTDIHRHDEIGALARAAMVFRQKNEQTHTLLQQAQQLNQRLSSMNEQLESARAQAETATTMKSAFLANMSHEIRTPMNGIIGLIDLSLKTALTEKQRFYLQKAAYSSQLMMAVINDILDFSKIEAGKLDICPVEMDVNNLAEHVITSLLPKAREKSLALRLHVEANLPKTIDADPLRLNQILLNLGNNAIKFTNSGSVDVRFSTEHDTLIFEVIDSGIGMSPEQLERVFDAFTQADSSISRRHGGTGLGLSIVKQLTELMDGHIDVQSALHKGTHFRIRLPLKRHSSEPILRLSKPKSINLIGQFDSDMIPHGVFQQAQILDIEEITSAELSAVTLIHVSSLEQYSQLQDWLQQQQQQQPPNCPCGLIMDHPWHRQLPIAEPIKVLLHPYSPAAFAQFIDALLGHSVTPEAEVDTPSLQLQGRVLVVEDNHINQVVATSMLDELGLHYDLAENGEEAVAMVNIHPYDMVLMDIQMPIMDGYEATQLIRQMGNTTLPIYAMSANAHQRDIDRALQAGMNGYLVKPVEFQQLSQLLSLHLATPQHSA</sequence>
<dbReference type="SUPFAM" id="SSF55874">
    <property type="entry name" value="ATPase domain of HSP90 chaperone/DNA topoisomerase II/histidine kinase"/>
    <property type="match status" value="1"/>
</dbReference>
<keyword evidence="6" id="KW-0547">Nucleotide-binding</keyword>
<evidence type="ECO:0000256" key="1">
    <source>
        <dbReference type="ARBA" id="ARBA00000085"/>
    </source>
</evidence>
<dbReference type="PROSITE" id="PS50109">
    <property type="entry name" value="HIS_KIN"/>
    <property type="match status" value="1"/>
</dbReference>
<name>A0A222FLS6_9GAMM</name>
<keyword evidence="9" id="KW-0902">Two-component regulatory system</keyword>
<evidence type="ECO:0000259" key="14">
    <source>
        <dbReference type="PROSITE" id="PS50109"/>
    </source>
</evidence>
<feature type="domain" description="HAMP" evidence="16">
    <location>
        <begin position="286"/>
        <end position="339"/>
    </location>
</feature>
<evidence type="ECO:0000256" key="5">
    <source>
        <dbReference type="ARBA" id="ARBA00022679"/>
    </source>
</evidence>
<dbReference type="InterPro" id="IPR005467">
    <property type="entry name" value="His_kinase_dom"/>
</dbReference>
<protein>
    <recommendedName>
        <fullName evidence="11">Sensory/regulatory protein RpfC</fullName>
        <ecNumber evidence="3">2.7.13.3</ecNumber>
    </recommendedName>
</protein>
<evidence type="ECO:0000259" key="15">
    <source>
        <dbReference type="PROSITE" id="PS50110"/>
    </source>
</evidence>
<comment type="catalytic activity">
    <reaction evidence="1">
        <text>ATP + protein L-histidine = ADP + protein N-phospho-L-histidine.</text>
        <dbReference type="EC" id="2.7.13.3"/>
    </reaction>
</comment>
<dbReference type="InterPro" id="IPR036890">
    <property type="entry name" value="HATPase_C_sf"/>
</dbReference>
<reference evidence="17 18" key="1">
    <citation type="submission" date="2017-07" db="EMBL/GenBank/DDBJ databases">
        <title>Annotated genome sequence of Bacterioplanes sanyensis isolated from Red Sea.</title>
        <authorList>
            <person name="Rehman Z.U."/>
        </authorList>
    </citation>
    <scope>NUCLEOTIDE SEQUENCE [LARGE SCALE GENOMIC DNA]</scope>
    <source>
        <strain evidence="17 18">NV9</strain>
    </source>
</reference>
<dbReference type="SUPFAM" id="SSF47384">
    <property type="entry name" value="Homodimeric domain of signal transducing histidine kinase"/>
    <property type="match status" value="1"/>
</dbReference>
<comment type="subcellular location">
    <subcellularLocation>
        <location evidence="2">Membrane</location>
    </subcellularLocation>
</comment>
<dbReference type="Gene3D" id="1.10.287.130">
    <property type="match status" value="1"/>
</dbReference>
<evidence type="ECO:0000256" key="13">
    <source>
        <dbReference type="SAM" id="Coils"/>
    </source>
</evidence>
<keyword evidence="13" id="KW-0175">Coiled coil</keyword>
<keyword evidence="8" id="KW-0067">ATP-binding</keyword>
<dbReference type="GO" id="GO:0000155">
    <property type="term" value="F:phosphorelay sensor kinase activity"/>
    <property type="evidence" value="ECO:0007669"/>
    <property type="project" value="InterPro"/>
</dbReference>
<dbReference type="SMART" id="SM00387">
    <property type="entry name" value="HATPase_c"/>
    <property type="match status" value="1"/>
</dbReference>
<dbReference type="InterPro" id="IPR036097">
    <property type="entry name" value="HisK_dim/P_sf"/>
</dbReference>
<dbReference type="RefSeq" id="WP_094060724.1">
    <property type="nucleotide sequence ID" value="NZ_CP022530.1"/>
</dbReference>